<keyword evidence="1" id="KW-0812">Transmembrane</keyword>
<evidence type="ECO:0000313" key="3">
    <source>
        <dbReference type="EMBL" id="KAF7291894.1"/>
    </source>
</evidence>
<comment type="caution">
    <text evidence="3">The sequence shown here is derived from an EMBL/GenBank/DDBJ whole genome shotgun (WGS) entry which is preliminary data.</text>
</comment>
<dbReference type="OrthoDB" id="3235960at2759"/>
<dbReference type="RefSeq" id="XP_037214621.1">
    <property type="nucleotide sequence ID" value="XM_037368653.1"/>
</dbReference>
<feature type="domain" description="DUF6535" evidence="2">
    <location>
        <begin position="23"/>
        <end position="198"/>
    </location>
</feature>
<dbReference type="InterPro" id="IPR045338">
    <property type="entry name" value="DUF6535"/>
</dbReference>
<protein>
    <recommendedName>
        <fullName evidence="2">DUF6535 domain-containing protein</fullName>
    </recommendedName>
</protein>
<dbReference type="GeneID" id="59351169"/>
<evidence type="ECO:0000313" key="4">
    <source>
        <dbReference type="Proteomes" id="UP000636479"/>
    </source>
</evidence>
<name>A0A8H6VXL5_9AGAR</name>
<feature type="transmembrane region" description="Helical" evidence="1">
    <location>
        <begin position="177"/>
        <end position="198"/>
    </location>
</feature>
<dbReference type="Proteomes" id="UP000636479">
    <property type="component" value="Unassembled WGS sequence"/>
</dbReference>
<sequence length="782" mass="87744">MANSAKELGPEHHAEEAGASKLWSVYVDEAERYDKSLVASWKSDMEGMLIFAGLFSASLTAFLIESYKTLAPDPGDATVQLLEQILAVSSGNSTSTPTSAIVQTFKPSLSSLVCNALWFMSLGLSLSCALVATLLEQWARDFLHRANTRSSPVVRARIYSYLYYGLRRFKMHAVVDIIPSLLHAALLFFFCGLVVFLIPVNKIIAGLVTGILALVAGFYAFLTILPSIRFDSPYRTPLSSAVWAVLQAFSGLRGCRSDSVDLTDQIIKATLFWSSHSPPHRPNSQSDCGRQKSNLNTLVDNMIGRAIMPSDNRHNRDVSALLWTVSSLSDDDELQTFVEAIPDVMWGQHRQHRRNTAYMTSLRDSEEANLTSRIADLWRSCQEGPLSVGASQRRQVACLKAAWALCTIPTAPRSLLTAPYTVPLILDHFLFPIPMVWDYPYFASPLYDSAKAMRSWSGLAWLTTYLKYCSSQLVTAAPRFPYLAPVRRYLMDPSQTHERGLNEADFQRLERSESTINPQQFDQVSREICTSLARRLFLTLDLIYPPDYKADFLTDDNLTEIEAEMILVDLDNLDSDKPRTGRREARPYDARIIPRSLIEYLLPPHQLGNASDDFKVYLVNGSGSRVIGQDVTSSWFNNEIDAATVNALLSSNPDYQSGAPPRTGLTTGPKLATVVAILTEFLEQCVPDITQMYEPVASLRTILDLPSTHLHQTRFARAMRKLTDGLMDPRGRDLVRMVLQSRIFDPYQGQERFHWIIDDDARQDILQAQSYSQSTLDNRPKH</sequence>
<keyword evidence="4" id="KW-1185">Reference proteome</keyword>
<evidence type="ECO:0000256" key="1">
    <source>
        <dbReference type="SAM" id="Phobius"/>
    </source>
</evidence>
<organism evidence="3 4">
    <name type="scientific">Mycena indigotica</name>
    <dbReference type="NCBI Taxonomy" id="2126181"/>
    <lineage>
        <taxon>Eukaryota</taxon>
        <taxon>Fungi</taxon>
        <taxon>Dikarya</taxon>
        <taxon>Basidiomycota</taxon>
        <taxon>Agaricomycotina</taxon>
        <taxon>Agaricomycetes</taxon>
        <taxon>Agaricomycetidae</taxon>
        <taxon>Agaricales</taxon>
        <taxon>Marasmiineae</taxon>
        <taxon>Mycenaceae</taxon>
        <taxon>Mycena</taxon>
    </lineage>
</organism>
<dbReference type="AlphaFoldDB" id="A0A8H6VXL5"/>
<reference evidence="3" key="1">
    <citation type="submission" date="2020-05" db="EMBL/GenBank/DDBJ databases">
        <title>Mycena genomes resolve the evolution of fungal bioluminescence.</title>
        <authorList>
            <person name="Tsai I.J."/>
        </authorList>
    </citation>
    <scope>NUCLEOTIDE SEQUENCE</scope>
    <source>
        <strain evidence="3">171206Taipei</strain>
    </source>
</reference>
<gene>
    <name evidence="3" type="ORF">MIND_01214700</name>
</gene>
<feature type="transmembrane region" description="Helical" evidence="1">
    <location>
        <begin position="45"/>
        <end position="64"/>
    </location>
</feature>
<proteinExistence type="predicted"/>
<accession>A0A8H6VXL5</accession>
<keyword evidence="1" id="KW-1133">Transmembrane helix</keyword>
<dbReference type="EMBL" id="JACAZF010000012">
    <property type="protein sequence ID" value="KAF7291894.1"/>
    <property type="molecule type" value="Genomic_DNA"/>
</dbReference>
<evidence type="ECO:0000259" key="2">
    <source>
        <dbReference type="Pfam" id="PF20153"/>
    </source>
</evidence>
<keyword evidence="1" id="KW-0472">Membrane</keyword>
<feature type="transmembrane region" description="Helical" evidence="1">
    <location>
        <begin position="116"/>
        <end position="135"/>
    </location>
</feature>
<feature type="transmembrane region" description="Helical" evidence="1">
    <location>
        <begin position="204"/>
        <end position="225"/>
    </location>
</feature>
<dbReference type="Pfam" id="PF20153">
    <property type="entry name" value="DUF6535"/>
    <property type="match status" value="1"/>
</dbReference>